<dbReference type="PANTHER" id="PTHR47890:SF1">
    <property type="entry name" value="LD24308P"/>
    <property type="match status" value="1"/>
</dbReference>
<gene>
    <name evidence="2" type="ORF">CALMAC_LOCUS2143</name>
</gene>
<dbReference type="Pfam" id="PF16061">
    <property type="entry name" value="DUF4803"/>
    <property type="match status" value="1"/>
</dbReference>
<reference evidence="2 3" key="1">
    <citation type="submission" date="2019-01" db="EMBL/GenBank/DDBJ databases">
        <authorList>
            <person name="Sayadi A."/>
        </authorList>
    </citation>
    <scope>NUCLEOTIDE SEQUENCE [LARGE SCALE GENOMIC DNA]</scope>
</reference>
<sequence length="675" mass="78114">MTKSLPTACFLALCGIALTAGEDVSPPLLIDKLTLEFLRLEDELWNTVLNNHGINEIDSASNIVRKFHEFDKKLQQIPQEILYGLQVPKKTDPFLIFFSDVRIIHDAYEKFRRYQEQYLLPSRKDYQDERKQISVNNMIHHILYDEKNNINKTIQSAFDQLYGSTSMLGEILEMTITHDFMCRSHHQSPQQVFYNFYNKMALIQLKGNMLLQFAYLAQRLQEKGVTYDRLTRLLQAHIQNEADLNKRRSCVNTCEDYADTTSFGCYDSKSEYCQKAEPCKGRLRDCRMVSKGMKACLAPEPGHRRYHYIEYDDTVMGKKTWCQKKDAWSWIRWFVRCAYCICTCDEQGPYSDRYFSLRPVTADIENNRVVTGLKFVKHNRIIHLQIQEGKLLPYGYIDNSTVRWVPVDDFKITETNVKSGEDYHTMTYDSRSLSLDDLSPTESNTVITGVRFEYMADMLRFQIQVSPFDFLTGKVSSEGSYYRYLDFDQTDLGKDAGQTTIPYLDVQPVYNVPAVPLAGAGIYYKGEKGYGGFVAPKITTYNYARHFNLEIPNAPPRKDMDINEYIVVERKLCAKLPCRCSVISVPFCFCHNVDTLDERLKKATQSDHRRRYYLTLSLADRLLSQICTFRNENSATSDWIANDRTVSFATVGYVVVCHDFDGRTYAISACRPQGT</sequence>
<evidence type="ECO:0000313" key="3">
    <source>
        <dbReference type="Proteomes" id="UP000410492"/>
    </source>
</evidence>
<feature type="signal peptide" evidence="1">
    <location>
        <begin position="1"/>
        <end position="21"/>
    </location>
</feature>
<dbReference type="EMBL" id="CAACVG010002534">
    <property type="protein sequence ID" value="VEN36568.1"/>
    <property type="molecule type" value="Genomic_DNA"/>
</dbReference>
<accession>A0A653BLU7</accession>
<evidence type="ECO:0000256" key="1">
    <source>
        <dbReference type="SAM" id="SignalP"/>
    </source>
</evidence>
<dbReference type="AlphaFoldDB" id="A0A653BLU7"/>
<keyword evidence="1" id="KW-0732">Signal</keyword>
<dbReference type="InterPro" id="IPR032062">
    <property type="entry name" value="DUF4803"/>
</dbReference>
<dbReference type="Proteomes" id="UP000410492">
    <property type="component" value="Unassembled WGS sequence"/>
</dbReference>
<name>A0A653BLU7_CALMS</name>
<protein>
    <submittedName>
        <fullName evidence="2">Uncharacterized protein</fullName>
    </submittedName>
</protein>
<proteinExistence type="predicted"/>
<organism evidence="2 3">
    <name type="scientific">Callosobruchus maculatus</name>
    <name type="common">Southern cowpea weevil</name>
    <name type="synonym">Pulse bruchid</name>
    <dbReference type="NCBI Taxonomy" id="64391"/>
    <lineage>
        <taxon>Eukaryota</taxon>
        <taxon>Metazoa</taxon>
        <taxon>Ecdysozoa</taxon>
        <taxon>Arthropoda</taxon>
        <taxon>Hexapoda</taxon>
        <taxon>Insecta</taxon>
        <taxon>Pterygota</taxon>
        <taxon>Neoptera</taxon>
        <taxon>Endopterygota</taxon>
        <taxon>Coleoptera</taxon>
        <taxon>Polyphaga</taxon>
        <taxon>Cucujiformia</taxon>
        <taxon>Chrysomeloidea</taxon>
        <taxon>Chrysomelidae</taxon>
        <taxon>Bruchinae</taxon>
        <taxon>Bruchini</taxon>
        <taxon>Callosobruchus</taxon>
    </lineage>
</organism>
<keyword evidence="3" id="KW-1185">Reference proteome</keyword>
<feature type="chain" id="PRO_5024987872" evidence="1">
    <location>
        <begin position="22"/>
        <end position="675"/>
    </location>
</feature>
<dbReference type="PANTHER" id="PTHR47890">
    <property type="entry name" value="LD24308P"/>
    <property type="match status" value="1"/>
</dbReference>
<dbReference type="OrthoDB" id="6366357at2759"/>
<evidence type="ECO:0000313" key="2">
    <source>
        <dbReference type="EMBL" id="VEN36568.1"/>
    </source>
</evidence>